<evidence type="ECO:0000313" key="4">
    <source>
        <dbReference type="Proteomes" id="UP000590749"/>
    </source>
</evidence>
<accession>A0A7W5FFR8</accession>
<keyword evidence="1" id="KW-0863">Zinc-finger</keyword>
<comment type="caution">
    <text evidence="3">The sequence shown here is derived from an EMBL/GenBank/DDBJ whole genome shotgun (WGS) entry which is preliminary data.</text>
</comment>
<evidence type="ECO:0000313" key="3">
    <source>
        <dbReference type="EMBL" id="MBB3096774.1"/>
    </source>
</evidence>
<reference evidence="3 4" key="1">
    <citation type="submission" date="2020-08" db="EMBL/GenBank/DDBJ databases">
        <title>Genomic Encyclopedia of Type Strains, Phase III (KMG-III): the genomes of soil and plant-associated and newly described type strains.</title>
        <authorList>
            <person name="Whitman W."/>
        </authorList>
    </citation>
    <scope>NUCLEOTIDE SEQUENCE [LARGE SCALE GENOMIC DNA]</scope>
    <source>
        <strain evidence="3 4">CECT 3287</strain>
    </source>
</reference>
<dbReference type="GO" id="GO:0008270">
    <property type="term" value="F:zinc ion binding"/>
    <property type="evidence" value="ECO:0007669"/>
    <property type="project" value="UniProtKB-KW"/>
</dbReference>
<dbReference type="RefSeq" id="WP_183222217.1">
    <property type="nucleotide sequence ID" value="NZ_BMPW01000013.1"/>
</dbReference>
<dbReference type="Proteomes" id="UP000590749">
    <property type="component" value="Unassembled WGS sequence"/>
</dbReference>
<keyword evidence="1" id="KW-0479">Metal-binding</keyword>
<dbReference type="InterPro" id="IPR007527">
    <property type="entry name" value="Znf_SWIM"/>
</dbReference>
<proteinExistence type="predicted"/>
<feature type="domain" description="SWIM-type" evidence="2">
    <location>
        <begin position="124"/>
        <end position="162"/>
    </location>
</feature>
<name>A0A7W5FFR8_9ACTN</name>
<keyword evidence="1" id="KW-0862">Zinc</keyword>
<organism evidence="3 4">
    <name type="scientific">Actinoplanes campanulatus</name>
    <dbReference type="NCBI Taxonomy" id="113559"/>
    <lineage>
        <taxon>Bacteria</taxon>
        <taxon>Bacillati</taxon>
        <taxon>Actinomycetota</taxon>
        <taxon>Actinomycetes</taxon>
        <taxon>Micromonosporales</taxon>
        <taxon>Micromonosporaceae</taxon>
        <taxon>Actinoplanes</taxon>
    </lineage>
</organism>
<keyword evidence="4" id="KW-1185">Reference proteome</keyword>
<evidence type="ECO:0000259" key="2">
    <source>
        <dbReference type="PROSITE" id="PS50966"/>
    </source>
</evidence>
<dbReference type="EMBL" id="JACHXF010000009">
    <property type="protein sequence ID" value="MBB3096774.1"/>
    <property type="molecule type" value="Genomic_DNA"/>
</dbReference>
<dbReference type="PROSITE" id="PS50966">
    <property type="entry name" value="ZF_SWIM"/>
    <property type="match status" value="1"/>
</dbReference>
<dbReference type="AlphaFoldDB" id="A0A7W5FFR8"/>
<evidence type="ECO:0000256" key="1">
    <source>
        <dbReference type="PROSITE-ProRule" id="PRU00325"/>
    </source>
</evidence>
<gene>
    <name evidence="3" type="ORF">FHR83_004448</name>
</gene>
<protein>
    <submittedName>
        <fullName evidence="3">Putative Zn finger protein</fullName>
    </submittedName>
</protein>
<sequence length="320" mass="34082">MTGSSTRWMPARAREPGLRVIVDIVPNPVAMGTVPVPLLAGRVRLTNGSLTSGACCPGHRRLDHRRPVGFPIMAALIDVPAFRDSIPSGIIAVADRLTATGAVGDLTSVGGGAQAEVTDDGALYLAWVGVVDRAFTGECDCDGPSDDDGFCAHAVAVALTSFDADVRFAAEADPYAEEPDHAVYQRAVRMLDPARLAALVVEHAERDRLFAARLLSAAGLLEHRSAVEVYEAVLQEVEAVTTGSRWEIADVEDAGRRLIAETEILCAGPAGTEALELVEEAIEIWDGLAGHLVDAYDVRRLDPEDVSDALAEARRDLLDR</sequence>